<reference evidence="1 2" key="1">
    <citation type="journal article" date="2013" name="ISME J.">
        <title>Comparative genomics of pathogenic lineages of Vibrio nigripulchritudo identifies virulence-associated traits.</title>
        <authorList>
            <person name="Goudenege D."/>
            <person name="Labreuche Y."/>
            <person name="Krin E."/>
            <person name="Ansquer D."/>
            <person name="Mangenot S."/>
            <person name="Calteau A."/>
            <person name="Medigue C."/>
            <person name="Mazel D."/>
            <person name="Polz M.F."/>
            <person name="Le Roux F."/>
        </authorList>
    </citation>
    <scope>NUCLEOTIDE SEQUENCE [LARGE SCALE GENOMIC DNA]</scope>
    <source>
        <strain evidence="1 2">SOn1</strain>
    </source>
</reference>
<dbReference type="Proteomes" id="UP000018211">
    <property type="component" value="Unassembled WGS sequence"/>
</dbReference>
<organism evidence="1 2">
    <name type="scientific">Vibrio nigripulchritudo SOn1</name>
    <dbReference type="NCBI Taxonomy" id="1238450"/>
    <lineage>
        <taxon>Bacteria</taxon>
        <taxon>Pseudomonadati</taxon>
        <taxon>Pseudomonadota</taxon>
        <taxon>Gammaproteobacteria</taxon>
        <taxon>Vibrionales</taxon>
        <taxon>Vibrionaceae</taxon>
        <taxon>Vibrio</taxon>
    </lineage>
</organism>
<gene>
    <name evidence="1" type="ORF">VIBNISOn1_480024</name>
</gene>
<protein>
    <recommendedName>
        <fullName evidence="3">Transposase</fullName>
    </recommendedName>
</protein>
<sequence>MGKSHFCCLVVRICYHPRTEIFEPQSALPKKDLENLEKGSVRDLSNAYQVSIMRDL</sequence>
<dbReference type="EMBL" id="CAOF01000140">
    <property type="protein sequence ID" value="CCO48225.1"/>
    <property type="molecule type" value="Genomic_DNA"/>
</dbReference>
<evidence type="ECO:0000313" key="1">
    <source>
        <dbReference type="EMBL" id="CCO48225.1"/>
    </source>
</evidence>
<name>A0AAV2VUD6_9VIBR</name>
<proteinExistence type="predicted"/>
<evidence type="ECO:0000313" key="2">
    <source>
        <dbReference type="Proteomes" id="UP000018211"/>
    </source>
</evidence>
<comment type="caution">
    <text evidence="1">The sequence shown here is derived from an EMBL/GenBank/DDBJ whole genome shotgun (WGS) entry which is preliminary data.</text>
</comment>
<accession>A0AAV2VUD6</accession>
<evidence type="ECO:0008006" key="3">
    <source>
        <dbReference type="Google" id="ProtNLM"/>
    </source>
</evidence>
<dbReference type="AlphaFoldDB" id="A0AAV2VUD6"/>